<dbReference type="Proteomes" id="UP000272025">
    <property type="component" value="Unassembled WGS sequence"/>
</dbReference>
<evidence type="ECO:0000256" key="1">
    <source>
        <dbReference type="ARBA" id="ARBA00006159"/>
    </source>
</evidence>
<feature type="compositionally biased region" description="Acidic residues" evidence="4">
    <location>
        <begin position="402"/>
        <end position="453"/>
    </location>
</feature>
<dbReference type="SUPFAM" id="SSF50729">
    <property type="entry name" value="PH domain-like"/>
    <property type="match status" value="1"/>
</dbReference>
<dbReference type="STRING" id="1314773.A0A3N2PUT5"/>
<dbReference type="GeneID" id="39580596"/>
<comment type="similarity">
    <text evidence="1">Belongs to the RTT106 family.</text>
</comment>
<dbReference type="InterPro" id="IPR013719">
    <property type="entry name" value="RTT106/SPT16-like_middle_dom"/>
</dbReference>
<feature type="region of interest" description="Disordered" evidence="4">
    <location>
        <begin position="364"/>
        <end position="461"/>
    </location>
</feature>
<dbReference type="GO" id="GO:0042393">
    <property type="term" value="F:histone binding"/>
    <property type="evidence" value="ECO:0007669"/>
    <property type="project" value="TreeGrafter"/>
</dbReference>
<dbReference type="InterPro" id="IPR050454">
    <property type="entry name" value="RTT106/SSRP1_HistChap/FACT"/>
</dbReference>
<comment type="function">
    <text evidence="2">Histones H3 and H4 chaperone involved in the nucleosome formation and heterochromatin silencing. Required for the deposition of H3K56ac-carrying H3-H4 complex onto newly-replicated DNA. Plays a role in the transcriptional regulation of the cell-cycle dependent histone genes by creating a repressive structure at the core histone gene promoter.</text>
</comment>
<dbReference type="SMART" id="SM01287">
    <property type="entry name" value="Rtt106"/>
    <property type="match status" value="1"/>
</dbReference>
<evidence type="ECO:0000256" key="3">
    <source>
        <dbReference type="ARBA" id="ARBA00038654"/>
    </source>
</evidence>
<evidence type="ECO:0000313" key="6">
    <source>
        <dbReference type="EMBL" id="ROT38267.1"/>
    </source>
</evidence>
<proteinExistence type="inferred from homology"/>
<dbReference type="Pfam" id="PF08512">
    <property type="entry name" value="Rttp106-like_middle"/>
    <property type="match status" value="1"/>
</dbReference>
<evidence type="ECO:0000256" key="2">
    <source>
        <dbReference type="ARBA" id="ARBA00037550"/>
    </source>
</evidence>
<protein>
    <submittedName>
        <fullName evidence="6">Rtt106-domain-containing protein</fullName>
    </submittedName>
</protein>
<sequence length="461" mass="50659">MPIMAAGLDSHRLGAVFHSRPDIIEGIKRAADSPGRVTLFNNIANFVYDQINGSEPAAKRRRVDNGVGNGFTASNTNGIKSEVVVKSEGGDAADEQVLLEIKELSVSVPQRKKFDLCFTENHFYARAPGTKAPVQGICHAWTDIEYAFYLPVPEKAQVQHNYILFPRGSCLPSKTETPTAEPLVFTIPATAPKQGTVLGPEAGDATAVSDSYRTLFDWALTKHLRSAGNPAEIVSANPARFHSMARQPHRPNEKAVHVKAFRGSKDGYLFFLPNGILWGFKKPLLFVPLTRIAAVSYTSVLQRTFNMVVEVFTGEGGDGTEELEFAMLDQEDYRGIDEAYVRRNGLQDRSMAEQRRAKMELAENMRNGKKGGGDEGDAAPNAGDGLTELERAQAEEEQRLQDEEDEEEEDYDPGSEGDSEGEGETSDEGDAEGDDDADMEEAEEYEEDEDEGDERLAVTGR</sequence>
<feature type="compositionally biased region" description="Basic and acidic residues" evidence="4">
    <location>
        <begin position="388"/>
        <end position="401"/>
    </location>
</feature>
<dbReference type="EMBL" id="ML119056">
    <property type="protein sequence ID" value="ROT38267.1"/>
    <property type="molecule type" value="Genomic_DNA"/>
</dbReference>
<dbReference type="OrthoDB" id="75754at2759"/>
<dbReference type="AlphaFoldDB" id="A0A3N2PUT5"/>
<evidence type="ECO:0000256" key="4">
    <source>
        <dbReference type="SAM" id="MobiDB-lite"/>
    </source>
</evidence>
<dbReference type="RefSeq" id="XP_028466073.1">
    <property type="nucleotide sequence ID" value="XM_028612118.1"/>
</dbReference>
<evidence type="ECO:0000313" key="7">
    <source>
        <dbReference type="Proteomes" id="UP000272025"/>
    </source>
</evidence>
<accession>A0A3N2PUT5</accession>
<dbReference type="GO" id="GO:0031491">
    <property type="term" value="F:nucleosome binding"/>
    <property type="evidence" value="ECO:0007669"/>
    <property type="project" value="TreeGrafter"/>
</dbReference>
<gene>
    <name evidence="6" type="ORF">SODALDRAFT_334034</name>
</gene>
<comment type="subunit">
    <text evidence="3">Interacts with histones H3 and H4.</text>
</comment>
<organism evidence="6 7">
    <name type="scientific">Sodiomyces alkalinus (strain CBS 110278 / VKM F-3762 / F11)</name>
    <name type="common">Alkaliphilic filamentous fungus</name>
    <dbReference type="NCBI Taxonomy" id="1314773"/>
    <lineage>
        <taxon>Eukaryota</taxon>
        <taxon>Fungi</taxon>
        <taxon>Dikarya</taxon>
        <taxon>Ascomycota</taxon>
        <taxon>Pezizomycotina</taxon>
        <taxon>Sordariomycetes</taxon>
        <taxon>Hypocreomycetidae</taxon>
        <taxon>Glomerellales</taxon>
        <taxon>Plectosphaerellaceae</taxon>
        <taxon>Sodiomyces</taxon>
    </lineage>
</organism>
<dbReference type="PANTHER" id="PTHR45849">
    <property type="entry name" value="FACT COMPLEX SUBUNIT SSRP1"/>
    <property type="match status" value="1"/>
</dbReference>
<reference evidence="6 7" key="1">
    <citation type="journal article" date="2018" name="Mol. Ecol.">
        <title>The obligate alkalophilic soda-lake fungus Sodiomyces alkalinus has shifted to a protein diet.</title>
        <authorList>
            <person name="Grum-Grzhimaylo A.A."/>
            <person name="Falkoski D.L."/>
            <person name="van den Heuvel J."/>
            <person name="Valero-Jimenez C.A."/>
            <person name="Min B."/>
            <person name="Choi I.G."/>
            <person name="Lipzen A."/>
            <person name="Daum C.G."/>
            <person name="Aanen D.K."/>
            <person name="Tsang A."/>
            <person name="Henrissat B."/>
            <person name="Bilanenko E.N."/>
            <person name="de Vries R.P."/>
            <person name="van Kan J.A.L."/>
            <person name="Grigoriev I.V."/>
            <person name="Debets A.J.M."/>
        </authorList>
    </citation>
    <scope>NUCLEOTIDE SEQUENCE [LARGE SCALE GENOMIC DNA]</scope>
    <source>
        <strain evidence="6 7">F11</strain>
    </source>
</reference>
<evidence type="ECO:0000259" key="5">
    <source>
        <dbReference type="SMART" id="SM01287"/>
    </source>
</evidence>
<dbReference type="PANTHER" id="PTHR45849:SF3">
    <property type="entry name" value="HISTONE CHAPERONE RTT106"/>
    <property type="match status" value="1"/>
</dbReference>
<dbReference type="Gene3D" id="2.30.29.30">
    <property type="entry name" value="Pleckstrin-homology domain (PH domain)/Phosphotyrosine-binding domain (PTB)"/>
    <property type="match status" value="1"/>
</dbReference>
<dbReference type="InterPro" id="IPR011993">
    <property type="entry name" value="PH-like_dom_sf"/>
</dbReference>
<name>A0A3N2PUT5_SODAK</name>
<feature type="domain" description="Histone chaperone RTT106/FACT complex subunit SPT16-like middle" evidence="5">
    <location>
        <begin position="255"/>
        <end position="351"/>
    </location>
</feature>
<dbReference type="Gene3D" id="2.30.29.120">
    <property type="match status" value="1"/>
</dbReference>
<keyword evidence="7" id="KW-1185">Reference proteome</keyword>